<comment type="caution">
    <text evidence="3">The sequence shown here is derived from an EMBL/GenBank/DDBJ whole genome shotgun (WGS) entry which is preliminary data.</text>
</comment>
<accession>W1XZM1</accession>
<dbReference type="GO" id="GO:0016788">
    <property type="term" value="F:hydrolase activity, acting on ester bonds"/>
    <property type="evidence" value="ECO:0007669"/>
    <property type="project" value="InterPro"/>
</dbReference>
<evidence type="ECO:0000259" key="2">
    <source>
        <dbReference type="Pfam" id="PF07463"/>
    </source>
</evidence>
<dbReference type="InterPro" id="IPR044925">
    <property type="entry name" value="His-Me_finger_sf"/>
</dbReference>
<feature type="domain" description="Nuclease associated modular" evidence="1">
    <location>
        <begin position="111"/>
        <end position="137"/>
    </location>
</feature>
<evidence type="ECO:0000313" key="3">
    <source>
        <dbReference type="EMBL" id="ETJ35763.1"/>
    </source>
</evidence>
<dbReference type="SUPFAM" id="SSF64496">
    <property type="entry name" value="DNA-binding domain of intron-encoded endonucleases"/>
    <property type="match status" value="1"/>
</dbReference>
<dbReference type="Pfam" id="PF07460">
    <property type="entry name" value="NUMOD3"/>
    <property type="match status" value="1"/>
</dbReference>
<dbReference type="SUPFAM" id="SSF54060">
    <property type="entry name" value="His-Me finger endonucleases"/>
    <property type="match status" value="1"/>
</dbReference>
<sequence>MKETWKPIKNYEGLYEVSNKGQVRSLNYKRTGEIKILKLRVDKYGYLQVHLSKNGKHYAKSIHRLVAQTFIPNPNNYSQVNHKDEKRDNNNVENLEWCNCKYNNNYGNRNKKISESISGEKHFMYGKHHTESTKNKLRVAFSGVNNPMYGMKGDKSPVAKKVKCVNTGEIFNSIREAGDFCNMKHPSNISECCKGKRKTAGKHPVTGEKLIWEYLMP</sequence>
<dbReference type="Pfam" id="PF07463">
    <property type="entry name" value="NUMOD4"/>
    <property type="match status" value="1"/>
</dbReference>
<evidence type="ECO:0000259" key="1">
    <source>
        <dbReference type="Pfam" id="PF07460"/>
    </source>
</evidence>
<dbReference type="EMBL" id="AZMM01009886">
    <property type="protein sequence ID" value="ETJ35763.1"/>
    <property type="molecule type" value="Genomic_DNA"/>
</dbReference>
<dbReference type="AlphaFoldDB" id="W1XZM1"/>
<dbReference type="Gene3D" id="3.90.75.20">
    <property type="match status" value="1"/>
</dbReference>
<dbReference type="InterPro" id="IPR003611">
    <property type="entry name" value="NUMOD3"/>
</dbReference>
<dbReference type="InterPro" id="IPR036388">
    <property type="entry name" value="WH-like_DNA-bd_sf"/>
</dbReference>
<dbReference type="GO" id="GO:0003677">
    <property type="term" value="F:DNA binding"/>
    <property type="evidence" value="ECO:0007669"/>
    <property type="project" value="InterPro"/>
</dbReference>
<name>W1XZM1_9ZZZZ</name>
<proteinExistence type="predicted"/>
<feature type="domain" description="NUMOD4" evidence="2">
    <location>
        <begin position="3"/>
        <end position="52"/>
    </location>
</feature>
<gene>
    <name evidence="3" type="ORF">Q604_UNBC09886G0004</name>
</gene>
<organism evidence="3">
    <name type="scientific">human gut metagenome</name>
    <dbReference type="NCBI Taxonomy" id="408170"/>
    <lineage>
        <taxon>unclassified sequences</taxon>
        <taxon>metagenomes</taxon>
        <taxon>organismal metagenomes</taxon>
    </lineage>
</organism>
<dbReference type="Gene3D" id="1.10.10.10">
    <property type="entry name" value="Winged helix-like DNA-binding domain superfamily/Winged helix DNA-binding domain"/>
    <property type="match status" value="1"/>
</dbReference>
<dbReference type="InterPro" id="IPR010902">
    <property type="entry name" value="NUMOD4"/>
</dbReference>
<protein>
    <submittedName>
        <fullName evidence="3">Homing nuclease</fullName>
    </submittedName>
</protein>
<reference evidence="3" key="1">
    <citation type="submission" date="2013-12" db="EMBL/GenBank/DDBJ databases">
        <title>A Varibaculum cambriense genome reconstructed from a premature infant gut community with otherwise low bacterial novelty that shifts toward anaerobic metabolism during the third week of life.</title>
        <authorList>
            <person name="Brown C.T."/>
            <person name="Sharon I."/>
            <person name="Thomas B.C."/>
            <person name="Castelle C.J."/>
            <person name="Morowitz M.J."/>
            <person name="Banfield J.F."/>
        </authorList>
    </citation>
    <scope>NUCLEOTIDE SEQUENCE</scope>
</reference>